<accession>A0ACD4CUY7</accession>
<organism evidence="1 2">
    <name type="scientific">Phyllobacterium zundukense</name>
    <dbReference type="NCBI Taxonomy" id="1867719"/>
    <lineage>
        <taxon>Bacteria</taxon>
        <taxon>Pseudomonadati</taxon>
        <taxon>Pseudomonadota</taxon>
        <taxon>Alphaproteobacteria</taxon>
        <taxon>Hyphomicrobiales</taxon>
        <taxon>Phyllobacteriaceae</taxon>
        <taxon>Phyllobacterium</taxon>
    </lineage>
</organism>
<sequence>MLNSTPPLVIDAIREQFFGLDQGWILMDNAGGSQILRSGVARINDFFRTAYVQHGGSYALSMEAEARLWNAREAMALMMNAHRPEEIIFAGSSTVALANLAQGLRKSFLPGDEIILTSADHESNATCWDRLTEFGVVIKTWSFSRESTEFDLEDLRALLSDRTRLVCIHHASNIFGLTNPVRDIADIVHSAGAKLCVDGVAFAPHRAIDVQALDADYYVFSAYKAYGPHCGVLYGKHDLLLELDSIYHHYYGKADIPFKMEPGDPNYELTASLPAIPDYLCSLGATGAELERRVALEKGFEAITQHENSLLSRLFAFLTAHPAVRIIGTQQNWNSGRLPIVSFRVRDVHAEQICLAMDKQRIAIRWGKFAANRIFDRLDINDNGGIVRISLAHYNTLEEVDRLTAALAGAIEDLHRR</sequence>
<protein>
    <submittedName>
        <fullName evidence="1">Cysteine desulfurase-like protein</fullName>
    </submittedName>
</protein>
<dbReference type="EMBL" id="CP104970">
    <property type="protein sequence ID" value="UXN57394.1"/>
    <property type="molecule type" value="Genomic_DNA"/>
</dbReference>
<reference evidence="1" key="1">
    <citation type="submission" date="2022-09" db="EMBL/GenBank/DDBJ databases">
        <title>Interaction between co-microsymbionts with complementary sets of symbiotic genes in legume-rhizobium systems.</title>
        <authorList>
            <person name="Safronova V."/>
            <person name="Sazanova A."/>
            <person name="Afonin A."/>
            <person name="Chirak E."/>
        </authorList>
    </citation>
    <scope>NUCLEOTIDE SEQUENCE</scope>
    <source>
        <strain evidence="1">A18/3m</strain>
    </source>
</reference>
<evidence type="ECO:0000313" key="1">
    <source>
        <dbReference type="EMBL" id="UXN57394.1"/>
    </source>
</evidence>
<dbReference type="Proteomes" id="UP001061991">
    <property type="component" value="Plasmid p_unnamed3"/>
</dbReference>
<gene>
    <name evidence="1" type="ORF">N8E88_03280</name>
</gene>
<evidence type="ECO:0000313" key="2">
    <source>
        <dbReference type="Proteomes" id="UP001061991"/>
    </source>
</evidence>
<keyword evidence="1" id="KW-0614">Plasmid</keyword>
<name>A0ACD4CUY7_9HYPH</name>
<proteinExistence type="predicted"/>
<keyword evidence="2" id="KW-1185">Reference proteome</keyword>
<geneLocation type="plasmid" evidence="1 2">
    <name>p_unnamed3</name>
</geneLocation>